<evidence type="ECO:0000313" key="3">
    <source>
        <dbReference type="EMBL" id="TQF04786.1"/>
    </source>
</evidence>
<comment type="caution">
    <text evidence="3">The sequence shown here is derived from an EMBL/GenBank/DDBJ whole genome shotgun (WGS) entry which is preliminary data.</text>
</comment>
<protein>
    <recommendedName>
        <fullName evidence="2">SWIM-type domain-containing protein</fullName>
    </recommendedName>
</protein>
<organism evidence="3 4">
    <name type="scientific">Kitasatospora acidiphila</name>
    <dbReference type="NCBI Taxonomy" id="2567942"/>
    <lineage>
        <taxon>Bacteria</taxon>
        <taxon>Bacillati</taxon>
        <taxon>Actinomycetota</taxon>
        <taxon>Actinomycetes</taxon>
        <taxon>Kitasatosporales</taxon>
        <taxon>Streptomycetaceae</taxon>
        <taxon>Kitasatospora</taxon>
    </lineage>
</organism>
<dbReference type="OrthoDB" id="3213965at2"/>
<dbReference type="RefSeq" id="WP_141635341.1">
    <property type="nucleotide sequence ID" value="NZ_VIGB01000003.1"/>
</dbReference>
<dbReference type="Proteomes" id="UP000319103">
    <property type="component" value="Unassembled WGS sequence"/>
</dbReference>
<keyword evidence="1" id="KW-0863">Zinc-finger</keyword>
<evidence type="ECO:0000256" key="1">
    <source>
        <dbReference type="PROSITE-ProRule" id="PRU00325"/>
    </source>
</evidence>
<dbReference type="Pfam" id="PF19474">
    <property type="entry name" value="DUF6011"/>
    <property type="match status" value="1"/>
</dbReference>
<name>A0A540W6Z6_9ACTN</name>
<evidence type="ECO:0000313" key="4">
    <source>
        <dbReference type="Proteomes" id="UP000319103"/>
    </source>
</evidence>
<dbReference type="InterPro" id="IPR046053">
    <property type="entry name" value="DUF6011"/>
</dbReference>
<dbReference type="PROSITE" id="PS50966">
    <property type="entry name" value="ZF_SWIM"/>
    <property type="match status" value="1"/>
</dbReference>
<feature type="domain" description="SWIM-type" evidence="2">
    <location>
        <begin position="68"/>
        <end position="108"/>
    </location>
</feature>
<accession>A0A540W6Z6</accession>
<keyword evidence="4" id="KW-1185">Reference proteome</keyword>
<gene>
    <name evidence="3" type="ORF">E6W39_24360</name>
</gene>
<keyword evidence="1" id="KW-0479">Metal-binding</keyword>
<dbReference type="GO" id="GO:0008270">
    <property type="term" value="F:zinc ion binding"/>
    <property type="evidence" value="ECO:0007669"/>
    <property type="project" value="UniProtKB-KW"/>
</dbReference>
<sequence length="109" mass="11732">MHTHCLSCGRALRSAASQARGRGRHCAAKLRAAAKAADLRDYKAHQLEAARELIEDAAIIPIRGRRIYRAVSSDGTELYTTARQACTCPAGRAGRDCYHRAAVAILTAA</sequence>
<keyword evidence="1" id="KW-0862">Zinc</keyword>
<reference evidence="3 4" key="1">
    <citation type="submission" date="2019-06" db="EMBL/GenBank/DDBJ databases">
        <title>Description of Kitasatospora acidophila sp. nov. isolated from pine grove soil, and reclassification of Streptomyces novaecaesareae to Kitasatospora novaeceasareae comb. nov.</title>
        <authorList>
            <person name="Kim M.J."/>
        </authorList>
    </citation>
    <scope>NUCLEOTIDE SEQUENCE [LARGE SCALE GENOMIC DNA]</scope>
    <source>
        <strain evidence="3 4">MMS16-CNU292</strain>
    </source>
</reference>
<dbReference type="EMBL" id="VIGB01000003">
    <property type="protein sequence ID" value="TQF04786.1"/>
    <property type="molecule type" value="Genomic_DNA"/>
</dbReference>
<evidence type="ECO:0000259" key="2">
    <source>
        <dbReference type="PROSITE" id="PS50966"/>
    </source>
</evidence>
<proteinExistence type="predicted"/>
<dbReference type="AlphaFoldDB" id="A0A540W6Z6"/>
<dbReference type="InterPro" id="IPR007527">
    <property type="entry name" value="Znf_SWIM"/>
</dbReference>